<dbReference type="PANTHER" id="PTHR28082:SF1">
    <property type="entry name" value="HELPER OF TIM PROTEIN 13"/>
    <property type="match status" value="1"/>
</dbReference>
<evidence type="ECO:0000256" key="4">
    <source>
        <dbReference type="SAM" id="SignalP"/>
    </source>
</evidence>
<dbReference type="InterPro" id="IPR037274">
    <property type="entry name" value="Znf_CHY_sf"/>
</dbReference>
<keyword evidence="7" id="KW-1185">Reference proteome</keyword>
<dbReference type="PROSITE" id="PS51266">
    <property type="entry name" value="ZF_CHY"/>
    <property type="match status" value="1"/>
</dbReference>
<keyword evidence="1" id="KW-0479">Metal-binding</keyword>
<sequence>MKMKITLILSLLLVFEISAKAQEKVLEPLKVSQIRGINVFGKPVDNQTRCVHWHSDLDIIAIKFKCCDKYYPCFSCHEEEADHAHQVWPKAEFDQKAILCGICGNELGIQEYMNSNNTCPHCQSKFNPGCSKHYHLYFETEDTRPTKEGETPFN</sequence>
<keyword evidence="3" id="KW-0862">Zinc</keyword>
<evidence type="ECO:0000313" key="6">
    <source>
        <dbReference type="EMBL" id="GMQ35437.1"/>
    </source>
</evidence>
<feature type="domain" description="CHY-type" evidence="5">
    <location>
        <begin position="43"/>
        <end position="124"/>
    </location>
</feature>
<accession>A0ABQ6Q8V0</accession>
<comment type="caution">
    <text evidence="6">The sequence shown here is derived from an EMBL/GenBank/DDBJ whole genome shotgun (WGS) entry which is preliminary data.</text>
</comment>
<reference evidence="6 7" key="1">
    <citation type="submission" date="2023-08" db="EMBL/GenBank/DDBJ databases">
        <title>Draft genome sequence of Algoriphagus taiwanensis.</title>
        <authorList>
            <person name="Takatani N."/>
            <person name="Hosokawa M."/>
            <person name="Sawabe T."/>
        </authorList>
    </citation>
    <scope>NUCLEOTIDE SEQUENCE [LARGE SCALE GENOMIC DNA]</scope>
    <source>
        <strain evidence="6 7">JCM 19755</strain>
    </source>
</reference>
<keyword evidence="4" id="KW-0732">Signal</keyword>
<dbReference type="PANTHER" id="PTHR28082">
    <property type="entry name" value="ZINC FINGER PROTEIN"/>
    <property type="match status" value="1"/>
</dbReference>
<dbReference type="Proteomes" id="UP001307705">
    <property type="component" value="Unassembled WGS sequence"/>
</dbReference>
<evidence type="ECO:0000313" key="7">
    <source>
        <dbReference type="Proteomes" id="UP001307705"/>
    </source>
</evidence>
<feature type="chain" id="PRO_5047126000" description="CHY-type domain-containing protein" evidence="4">
    <location>
        <begin position="22"/>
        <end position="154"/>
    </location>
</feature>
<feature type="signal peptide" evidence="4">
    <location>
        <begin position="1"/>
        <end position="21"/>
    </location>
</feature>
<proteinExistence type="predicted"/>
<dbReference type="InterPro" id="IPR008913">
    <property type="entry name" value="Znf_CHY"/>
</dbReference>
<protein>
    <recommendedName>
        <fullName evidence="5">CHY-type domain-containing protein</fullName>
    </recommendedName>
</protein>
<evidence type="ECO:0000256" key="1">
    <source>
        <dbReference type="ARBA" id="ARBA00022723"/>
    </source>
</evidence>
<evidence type="ECO:0000256" key="2">
    <source>
        <dbReference type="ARBA" id="ARBA00022771"/>
    </source>
</evidence>
<gene>
    <name evidence="6" type="ORF">Ataiwa_37100</name>
</gene>
<dbReference type="SUPFAM" id="SSF161219">
    <property type="entry name" value="CHY zinc finger-like"/>
    <property type="match status" value="1"/>
</dbReference>
<dbReference type="Pfam" id="PF05495">
    <property type="entry name" value="zf-CHY"/>
    <property type="match status" value="1"/>
</dbReference>
<dbReference type="EMBL" id="BTPE01000018">
    <property type="protein sequence ID" value="GMQ35437.1"/>
    <property type="molecule type" value="Genomic_DNA"/>
</dbReference>
<keyword evidence="2" id="KW-0863">Zinc-finger</keyword>
<organism evidence="6 7">
    <name type="scientific">Algoriphagus taiwanensis</name>
    <dbReference type="NCBI Taxonomy" id="1445656"/>
    <lineage>
        <taxon>Bacteria</taxon>
        <taxon>Pseudomonadati</taxon>
        <taxon>Bacteroidota</taxon>
        <taxon>Cytophagia</taxon>
        <taxon>Cytophagales</taxon>
        <taxon>Cyclobacteriaceae</taxon>
        <taxon>Algoriphagus</taxon>
    </lineage>
</organism>
<evidence type="ECO:0000259" key="5">
    <source>
        <dbReference type="PROSITE" id="PS51266"/>
    </source>
</evidence>
<name>A0ABQ6Q8V0_9BACT</name>
<dbReference type="InterPro" id="IPR052604">
    <property type="entry name" value="Mito_Tim_assembly_helper"/>
</dbReference>
<evidence type="ECO:0000256" key="3">
    <source>
        <dbReference type="ARBA" id="ARBA00022833"/>
    </source>
</evidence>